<dbReference type="Pfam" id="PF02789">
    <property type="entry name" value="Peptidase_M17_N"/>
    <property type="match status" value="1"/>
</dbReference>
<dbReference type="InterPro" id="IPR000819">
    <property type="entry name" value="Peptidase_M17_C"/>
</dbReference>
<dbReference type="RefSeq" id="WP_192278707.1">
    <property type="nucleotide sequence ID" value="NZ_JACZDF010000002.1"/>
</dbReference>
<dbReference type="Proteomes" id="UP000642107">
    <property type="component" value="Unassembled WGS sequence"/>
</dbReference>
<reference evidence="10 11" key="1">
    <citation type="submission" date="2020-09" db="EMBL/GenBank/DDBJ databases">
        <title>Flavimobilis rhizosphaerae sp. nov., isolated from rhizosphere soil of Spartina alterniflora.</title>
        <authorList>
            <person name="Hanqin C."/>
        </authorList>
    </citation>
    <scope>NUCLEOTIDE SEQUENCE [LARGE SCALE GENOMIC DNA]</scope>
    <source>
        <strain evidence="10 11">GY 10621</strain>
    </source>
</reference>
<dbReference type="SUPFAM" id="SSF52949">
    <property type="entry name" value="Macro domain-like"/>
    <property type="match status" value="1"/>
</dbReference>
<evidence type="ECO:0000256" key="8">
    <source>
        <dbReference type="HAMAP-Rule" id="MF_00181"/>
    </source>
</evidence>
<dbReference type="Gene3D" id="3.40.220.10">
    <property type="entry name" value="Leucine Aminopeptidase, subunit E, domain 1"/>
    <property type="match status" value="1"/>
</dbReference>
<feature type="domain" description="Cytosol aminopeptidase" evidence="9">
    <location>
        <begin position="376"/>
        <end position="383"/>
    </location>
</feature>
<evidence type="ECO:0000256" key="7">
    <source>
        <dbReference type="ARBA" id="ARBA00049972"/>
    </source>
</evidence>
<comment type="similarity">
    <text evidence="3 8">Belongs to the peptidase M17 family.</text>
</comment>
<dbReference type="Gene3D" id="3.40.630.10">
    <property type="entry name" value="Zn peptidases"/>
    <property type="match status" value="1"/>
</dbReference>
<comment type="function">
    <text evidence="7 8">Presumably involved in the processing and regular turnover of intracellular proteins. Catalyzes the removal of unsubstituted N-terminal amino acids from various peptides.</text>
</comment>
<dbReference type="PROSITE" id="PS00631">
    <property type="entry name" value="CYTOSOL_AP"/>
    <property type="match status" value="1"/>
</dbReference>
<proteinExistence type="inferred from homology"/>
<feature type="binding site" evidence="8">
    <location>
        <position position="301"/>
    </location>
    <ligand>
        <name>Mn(2+)</name>
        <dbReference type="ChEBI" id="CHEBI:29035"/>
        <label>1</label>
    </ligand>
</feature>
<feature type="active site" evidence="8">
    <location>
        <position position="382"/>
    </location>
</feature>
<protein>
    <recommendedName>
        <fullName evidence="8">Probable cytosol aminopeptidase</fullName>
        <ecNumber evidence="8">3.4.11.1</ecNumber>
    </recommendedName>
    <alternativeName>
        <fullName evidence="8">Leucine aminopeptidase</fullName>
        <shortName evidence="8">LAP</shortName>
        <ecNumber evidence="8">3.4.11.10</ecNumber>
    </alternativeName>
    <alternativeName>
        <fullName evidence="8">Leucyl aminopeptidase</fullName>
    </alternativeName>
</protein>
<keyword evidence="11" id="KW-1185">Reference proteome</keyword>
<comment type="catalytic activity">
    <reaction evidence="1 8">
        <text>Release of an N-terminal amino acid, Xaa-|-Yaa-, in which Xaa is preferably Leu, but may be other amino acids including Pro although not Arg or Lys, and Yaa may be Pro. Amino acid amides and methyl esters are also readily hydrolyzed, but rates on arylamides are exceedingly low.</text>
        <dbReference type="EC" id="3.4.11.1"/>
    </reaction>
</comment>
<sequence>MPRTPARTAAPVVDPWSVDRDLPEVVVAAGRLAECTFLTQDEVEVVVLPVAPGPEEGDGLEPRHGMIDAALRYGVDFSELAERASFDGAAGETLVVDLPRAHRSADALPWAGLPERVVLLGLGRSRVEDFRRAGAAIARETRGVGRVLTTASGTDTFEDQRALVEGYLLGAYRAPTAATGAPRTDPAAQLVLLGDHAQRAIDEAARAARAAWLVRDLTTVPSNVKNPGWVADVAERLAHAAGLAVTRLDGPALAAGGFGGLTAVGQGSASEPTLVAVTYTPEDAPADARRVVLVGKGITYDTGGIDIKPRTSMVTMKNDMSGAAVVLATVLAAAEARLPLHVTAVLPLAENHFGASSYRRADVLTMVDGTRVEVGNTDAEGRLVLADGIAWARSTFSPDALIDVATLTGAAAVALGPRTAALLATDDALATMIEQSARTTGEAVWRLPLVDEYDERLGSTVTELRNVPADERGGGAITAALFLRRFVGDVPWAHVDIAGPAHADKASHEVPAGATGFGARLLLSTLEGLAARD</sequence>
<dbReference type="Pfam" id="PF00883">
    <property type="entry name" value="Peptidase_M17"/>
    <property type="match status" value="1"/>
</dbReference>
<keyword evidence="6 8" id="KW-0378">Hydrolase</keyword>
<keyword evidence="8" id="KW-0464">Manganese</keyword>
<dbReference type="EC" id="3.4.11.1" evidence="8"/>
<feature type="binding site" evidence="8">
    <location>
        <position position="380"/>
    </location>
    <ligand>
        <name>Mn(2+)</name>
        <dbReference type="ChEBI" id="CHEBI:29035"/>
        <label>1</label>
    </ligand>
</feature>
<dbReference type="InterPro" id="IPR043472">
    <property type="entry name" value="Macro_dom-like"/>
</dbReference>
<feature type="binding site" evidence="8">
    <location>
        <position position="378"/>
    </location>
    <ligand>
        <name>Mn(2+)</name>
        <dbReference type="ChEBI" id="CHEBI:29035"/>
        <label>1</label>
    </ligand>
</feature>
<accession>A0ABR9DPF1</accession>
<feature type="binding site" evidence="8">
    <location>
        <position position="301"/>
    </location>
    <ligand>
        <name>Mn(2+)</name>
        <dbReference type="ChEBI" id="CHEBI:29035"/>
        <label>2</label>
    </ligand>
</feature>
<evidence type="ECO:0000256" key="3">
    <source>
        <dbReference type="ARBA" id="ARBA00009528"/>
    </source>
</evidence>
<evidence type="ECO:0000313" key="10">
    <source>
        <dbReference type="EMBL" id="MBD9698993.1"/>
    </source>
</evidence>
<evidence type="ECO:0000256" key="1">
    <source>
        <dbReference type="ARBA" id="ARBA00000135"/>
    </source>
</evidence>
<feature type="binding site" evidence="8">
    <location>
        <position position="296"/>
    </location>
    <ligand>
        <name>Mn(2+)</name>
        <dbReference type="ChEBI" id="CHEBI:29035"/>
        <label>2</label>
    </ligand>
</feature>
<keyword evidence="8" id="KW-0963">Cytoplasm</keyword>
<dbReference type="CDD" id="cd00433">
    <property type="entry name" value="Peptidase_M17"/>
    <property type="match status" value="1"/>
</dbReference>
<evidence type="ECO:0000256" key="6">
    <source>
        <dbReference type="ARBA" id="ARBA00022801"/>
    </source>
</evidence>
<comment type="catalytic activity">
    <reaction evidence="2 8">
        <text>Release of an N-terminal amino acid, preferentially leucine, but not glutamic or aspartic acids.</text>
        <dbReference type="EC" id="3.4.11.10"/>
    </reaction>
</comment>
<dbReference type="InterPro" id="IPR023042">
    <property type="entry name" value="Peptidase_M17_leu_NH2_pept"/>
</dbReference>
<feature type="binding site" evidence="8">
    <location>
        <position position="319"/>
    </location>
    <ligand>
        <name>Mn(2+)</name>
        <dbReference type="ChEBI" id="CHEBI:29035"/>
        <label>2</label>
    </ligand>
</feature>
<comment type="subcellular location">
    <subcellularLocation>
        <location evidence="8">Cytoplasm</location>
    </subcellularLocation>
</comment>
<feature type="active site" evidence="8">
    <location>
        <position position="308"/>
    </location>
</feature>
<keyword evidence="4 8" id="KW-0031">Aminopeptidase</keyword>
<organism evidence="10 11">
    <name type="scientific">Flavimobilis rhizosphaerae</name>
    <dbReference type="NCBI Taxonomy" id="2775421"/>
    <lineage>
        <taxon>Bacteria</taxon>
        <taxon>Bacillati</taxon>
        <taxon>Actinomycetota</taxon>
        <taxon>Actinomycetes</taxon>
        <taxon>Micrococcales</taxon>
        <taxon>Jonesiaceae</taxon>
        <taxon>Flavimobilis</taxon>
    </lineage>
</organism>
<evidence type="ECO:0000256" key="4">
    <source>
        <dbReference type="ARBA" id="ARBA00022438"/>
    </source>
</evidence>
<dbReference type="SUPFAM" id="SSF53187">
    <property type="entry name" value="Zn-dependent exopeptidases"/>
    <property type="match status" value="1"/>
</dbReference>
<evidence type="ECO:0000256" key="2">
    <source>
        <dbReference type="ARBA" id="ARBA00000967"/>
    </source>
</evidence>
<keyword evidence="8" id="KW-0479">Metal-binding</keyword>
<feature type="binding site" evidence="8">
    <location>
        <position position="380"/>
    </location>
    <ligand>
        <name>Mn(2+)</name>
        <dbReference type="ChEBI" id="CHEBI:29035"/>
        <label>2</label>
    </ligand>
</feature>
<evidence type="ECO:0000256" key="5">
    <source>
        <dbReference type="ARBA" id="ARBA00022670"/>
    </source>
</evidence>
<dbReference type="EC" id="3.4.11.10" evidence="8"/>
<dbReference type="InterPro" id="IPR008283">
    <property type="entry name" value="Peptidase_M17_N"/>
</dbReference>
<evidence type="ECO:0000259" key="9">
    <source>
        <dbReference type="PROSITE" id="PS00631"/>
    </source>
</evidence>
<gene>
    <name evidence="8" type="primary">pepA</name>
    <name evidence="10" type="ORF">IGS67_05715</name>
</gene>
<dbReference type="HAMAP" id="MF_00181">
    <property type="entry name" value="Cytosol_peptidase_M17"/>
    <property type="match status" value="1"/>
</dbReference>
<dbReference type="GO" id="GO:0004177">
    <property type="term" value="F:aminopeptidase activity"/>
    <property type="evidence" value="ECO:0007669"/>
    <property type="project" value="UniProtKB-KW"/>
</dbReference>
<comment type="cofactor">
    <cofactor evidence="8">
        <name>Mn(2+)</name>
        <dbReference type="ChEBI" id="CHEBI:29035"/>
    </cofactor>
    <text evidence="8">Binds 2 manganese ions per subunit.</text>
</comment>
<dbReference type="PANTHER" id="PTHR11963">
    <property type="entry name" value="LEUCINE AMINOPEPTIDASE-RELATED"/>
    <property type="match status" value="1"/>
</dbReference>
<dbReference type="PRINTS" id="PR00481">
    <property type="entry name" value="LAMNOPPTDASE"/>
</dbReference>
<keyword evidence="5 8" id="KW-0645">Protease</keyword>
<dbReference type="InterPro" id="IPR011356">
    <property type="entry name" value="Leucine_aapep/pepB"/>
</dbReference>
<dbReference type="PANTHER" id="PTHR11963:SF23">
    <property type="entry name" value="CYTOSOL AMINOPEPTIDASE"/>
    <property type="match status" value="1"/>
</dbReference>
<evidence type="ECO:0000313" key="11">
    <source>
        <dbReference type="Proteomes" id="UP000642107"/>
    </source>
</evidence>
<name>A0ABR9DPF1_9MICO</name>
<comment type="caution">
    <text evidence="10">The sequence shown here is derived from an EMBL/GenBank/DDBJ whole genome shotgun (WGS) entry which is preliminary data.</text>
</comment>
<dbReference type="EMBL" id="JACZDF010000002">
    <property type="protein sequence ID" value="MBD9698993.1"/>
    <property type="molecule type" value="Genomic_DNA"/>
</dbReference>